<dbReference type="Proteomes" id="UP001168821">
    <property type="component" value="Unassembled WGS sequence"/>
</dbReference>
<dbReference type="EMBL" id="JALNTZ010000002">
    <property type="protein sequence ID" value="KAJ3661831.1"/>
    <property type="molecule type" value="Genomic_DNA"/>
</dbReference>
<keyword evidence="2" id="KW-1185">Reference proteome</keyword>
<organism evidence="1 2">
    <name type="scientific">Zophobas morio</name>
    <dbReference type="NCBI Taxonomy" id="2755281"/>
    <lineage>
        <taxon>Eukaryota</taxon>
        <taxon>Metazoa</taxon>
        <taxon>Ecdysozoa</taxon>
        <taxon>Arthropoda</taxon>
        <taxon>Hexapoda</taxon>
        <taxon>Insecta</taxon>
        <taxon>Pterygota</taxon>
        <taxon>Neoptera</taxon>
        <taxon>Endopterygota</taxon>
        <taxon>Coleoptera</taxon>
        <taxon>Polyphaga</taxon>
        <taxon>Cucujiformia</taxon>
        <taxon>Tenebrionidae</taxon>
        <taxon>Zophobas</taxon>
    </lineage>
</organism>
<protein>
    <submittedName>
        <fullName evidence="1">Uncharacterized protein</fullName>
    </submittedName>
</protein>
<proteinExistence type="predicted"/>
<name>A0AA38IUI2_9CUCU</name>
<gene>
    <name evidence="1" type="ORF">Zmor_006213</name>
</gene>
<accession>A0AA38IUI2</accession>
<evidence type="ECO:0000313" key="1">
    <source>
        <dbReference type="EMBL" id="KAJ3661831.1"/>
    </source>
</evidence>
<sequence length="126" mass="14721">MSVSTGSIPASQIQPPQNHRHLWKELITESENKRNAAEEYRRTQMPILEPPPHPAIDYLNDTLFPVLNAGLIKMLHKIKEQENQIFTEGDTYLNTVNFIAEFLWNMNPNHPERKENWSDISSIIWN</sequence>
<dbReference type="AlphaFoldDB" id="A0AA38IUI2"/>
<comment type="caution">
    <text evidence="1">The sequence shown here is derived from an EMBL/GenBank/DDBJ whole genome shotgun (WGS) entry which is preliminary data.</text>
</comment>
<evidence type="ECO:0000313" key="2">
    <source>
        <dbReference type="Proteomes" id="UP001168821"/>
    </source>
</evidence>
<reference evidence="1" key="1">
    <citation type="journal article" date="2023" name="G3 (Bethesda)">
        <title>Whole genome assemblies of Zophobas morio and Tenebrio molitor.</title>
        <authorList>
            <person name="Kaur S."/>
            <person name="Stinson S.A."/>
            <person name="diCenzo G.C."/>
        </authorList>
    </citation>
    <scope>NUCLEOTIDE SEQUENCE</scope>
    <source>
        <strain evidence="1">QUZm001</strain>
    </source>
</reference>